<dbReference type="GO" id="GO:0009927">
    <property type="term" value="F:histidine phosphotransfer kinase activity"/>
    <property type="evidence" value="ECO:0007669"/>
    <property type="project" value="TreeGrafter"/>
</dbReference>
<gene>
    <name evidence="8" type="ORF">D0859_07086</name>
</gene>
<dbReference type="EC" id="2.7.13.3" evidence="2"/>
<feature type="domain" description="Response regulatory" evidence="7">
    <location>
        <begin position="49"/>
        <end position="170"/>
    </location>
</feature>
<dbReference type="GO" id="GO:0000155">
    <property type="term" value="F:phosphorelay sensor kinase activity"/>
    <property type="evidence" value="ECO:0007669"/>
    <property type="project" value="TreeGrafter"/>
</dbReference>
<dbReference type="PROSITE" id="PS50110">
    <property type="entry name" value="RESPONSE_REGULATORY"/>
    <property type="match status" value="1"/>
</dbReference>
<comment type="caution">
    <text evidence="8">The sequence shown here is derived from an EMBL/GenBank/DDBJ whole genome shotgun (WGS) entry which is preliminary data.</text>
</comment>
<dbReference type="InterPro" id="IPR011006">
    <property type="entry name" value="CheY-like_superfamily"/>
</dbReference>
<dbReference type="Pfam" id="PF00072">
    <property type="entry name" value="Response_reg"/>
    <property type="match status" value="1"/>
</dbReference>
<evidence type="ECO:0000256" key="1">
    <source>
        <dbReference type="ARBA" id="ARBA00000085"/>
    </source>
</evidence>
<evidence type="ECO:0000259" key="7">
    <source>
        <dbReference type="PROSITE" id="PS50110"/>
    </source>
</evidence>
<evidence type="ECO:0000313" key="9">
    <source>
        <dbReference type="Proteomes" id="UP000281677"/>
    </source>
</evidence>
<evidence type="ECO:0000313" key="8">
    <source>
        <dbReference type="EMBL" id="RMZ28828.1"/>
    </source>
</evidence>
<comment type="catalytic activity">
    <reaction evidence="1">
        <text>ATP + protein L-histidine = ADP + protein N-phospho-L-histidine.</text>
        <dbReference type="EC" id="2.7.13.3"/>
    </reaction>
</comment>
<proteinExistence type="predicted"/>
<dbReference type="PANTHER" id="PTHR43047:SF72">
    <property type="entry name" value="OSMOSENSING HISTIDINE PROTEIN KINASE SLN1"/>
    <property type="match status" value="1"/>
</dbReference>
<evidence type="ECO:0000256" key="6">
    <source>
        <dbReference type="SAM" id="MobiDB-lite"/>
    </source>
</evidence>
<evidence type="ECO:0000256" key="4">
    <source>
        <dbReference type="ARBA" id="ARBA00022777"/>
    </source>
</evidence>
<dbReference type="AlphaFoldDB" id="A0A3M7ITJ5"/>
<dbReference type="EMBL" id="QWIT01000189">
    <property type="protein sequence ID" value="RMZ28828.1"/>
    <property type="molecule type" value="Genomic_DNA"/>
</dbReference>
<evidence type="ECO:0000256" key="3">
    <source>
        <dbReference type="ARBA" id="ARBA00022679"/>
    </source>
</evidence>
<evidence type="ECO:0000256" key="2">
    <source>
        <dbReference type="ARBA" id="ARBA00012438"/>
    </source>
</evidence>
<keyword evidence="3" id="KW-0808">Transferase</keyword>
<keyword evidence="4" id="KW-0418">Kinase</keyword>
<sequence length="173" mass="19061">MPRHQRRPSQPDPSSVVTSNKATPKTDAPPAEQPQEPDRKGTSSNEQQAVLLVEDNNINMQLLKALMKKLKLPFDTAWNGREALDLWSANPSKYLMILTDISMPVMDGNEATAAIRAEERKRKLPETLIVAVTGVIDAAAKKASFDAGVNRWFTKPVKMKDLSALVAEVRGEA</sequence>
<keyword evidence="5" id="KW-0597">Phosphoprotein</keyword>
<feature type="compositionally biased region" description="Polar residues" evidence="6">
    <location>
        <begin position="12"/>
        <end position="23"/>
    </location>
</feature>
<feature type="modified residue" description="4-aspartylphosphate" evidence="5">
    <location>
        <position position="100"/>
    </location>
</feature>
<dbReference type="GO" id="GO:0005886">
    <property type="term" value="C:plasma membrane"/>
    <property type="evidence" value="ECO:0007669"/>
    <property type="project" value="TreeGrafter"/>
</dbReference>
<dbReference type="SUPFAM" id="SSF52172">
    <property type="entry name" value="CheY-like"/>
    <property type="match status" value="1"/>
</dbReference>
<protein>
    <recommendedName>
        <fullName evidence="2">histidine kinase</fullName>
        <ecNumber evidence="2">2.7.13.3</ecNumber>
    </recommendedName>
</protein>
<dbReference type="SMART" id="SM00448">
    <property type="entry name" value="REC"/>
    <property type="match status" value="1"/>
</dbReference>
<feature type="region of interest" description="Disordered" evidence="6">
    <location>
        <begin position="1"/>
        <end position="45"/>
    </location>
</feature>
<dbReference type="Gene3D" id="3.40.50.2300">
    <property type="match status" value="1"/>
</dbReference>
<evidence type="ECO:0000256" key="5">
    <source>
        <dbReference type="PROSITE-ProRule" id="PRU00169"/>
    </source>
</evidence>
<accession>A0A3M7ITJ5</accession>
<reference evidence="8 9" key="1">
    <citation type="journal article" date="2018" name="BMC Genomics">
        <title>Genomic evidence for intraspecific hybridization in a clonal and extremely halotolerant yeast.</title>
        <authorList>
            <person name="Gostincar C."/>
            <person name="Stajich J.E."/>
            <person name="Zupancic J."/>
            <person name="Zalar P."/>
            <person name="Gunde-Cimerman N."/>
        </authorList>
    </citation>
    <scope>NUCLEOTIDE SEQUENCE [LARGE SCALE GENOMIC DNA]</scope>
    <source>
        <strain evidence="8 9">EXF-120</strain>
    </source>
</reference>
<organism evidence="8 9">
    <name type="scientific">Hortaea werneckii</name>
    <name type="common">Black yeast</name>
    <name type="synonym">Cladosporium werneckii</name>
    <dbReference type="NCBI Taxonomy" id="91943"/>
    <lineage>
        <taxon>Eukaryota</taxon>
        <taxon>Fungi</taxon>
        <taxon>Dikarya</taxon>
        <taxon>Ascomycota</taxon>
        <taxon>Pezizomycotina</taxon>
        <taxon>Dothideomycetes</taxon>
        <taxon>Dothideomycetidae</taxon>
        <taxon>Mycosphaerellales</taxon>
        <taxon>Teratosphaeriaceae</taxon>
        <taxon>Hortaea</taxon>
    </lineage>
</organism>
<dbReference type="PANTHER" id="PTHR43047">
    <property type="entry name" value="TWO-COMPONENT HISTIDINE PROTEIN KINASE"/>
    <property type="match status" value="1"/>
</dbReference>
<dbReference type="OrthoDB" id="303614at2759"/>
<dbReference type="CDD" id="cd17546">
    <property type="entry name" value="REC_hyHK_CKI1_RcsC-like"/>
    <property type="match status" value="1"/>
</dbReference>
<dbReference type="Proteomes" id="UP000281677">
    <property type="component" value="Unassembled WGS sequence"/>
</dbReference>
<dbReference type="InterPro" id="IPR001789">
    <property type="entry name" value="Sig_transdc_resp-reg_receiver"/>
</dbReference>
<name>A0A3M7ITJ5_HORWE</name>